<proteinExistence type="predicted"/>
<keyword evidence="2" id="KW-1185">Reference proteome</keyword>
<sequence length="157" mass="17392">MNTEEAIAFGGRFAALSSHTVAILKRISDSSLCGNGWFKRTSKQQFQFSSSEQVFGIARMSLHPETVEALACLRSWYEAGLVGEVDVVKHYEDDVDHASASYVAYNRKYQTVTESVHAGVVFRCFVTHQKQSDEVSTGFADASTNLLITLTLNKFPT</sequence>
<comment type="caution">
    <text evidence="1">The sequence shown here is derived from an EMBL/GenBank/DDBJ whole genome shotgun (WGS) entry which is preliminary data.</text>
</comment>
<organism evidence="1 2">
    <name type="scientific">Daphnia magna</name>
    <dbReference type="NCBI Taxonomy" id="35525"/>
    <lineage>
        <taxon>Eukaryota</taxon>
        <taxon>Metazoa</taxon>
        <taxon>Ecdysozoa</taxon>
        <taxon>Arthropoda</taxon>
        <taxon>Crustacea</taxon>
        <taxon>Branchiopoda</taxon>
        <taxon>Diplostraca</taxon>
        <taxon>Cladocera</taxon>
        <taxon>Anomopoda</taxon>
        <taxon>Daphniidae</taxon>
        <taxon>Daphnia</taxon>
    </lineage>
</organism>
<reference evidence="1 2" key="1">
    <citation type="submission" date="2016-03" db="EMBL/GenBank/DDBJ databases">
        <title>EvidentialGene: Evidence-directed Construction of Genes on Genomes.</title>
        <authorList>
            <person name="Gilbert D.G."/>
            <person name="Choi J.-H."/>
            <person name="Mockaitis K."/>
            <person name="Colbourne J."/>
            <person name="Pfrender M."/>
        </authorList>
    </citation>
    <scope>NUCLEOTIDE SEQUENCE [LARGE SCALE GENOMIC DNA]</scope>
    <source>
        <strain evidence="1 2">Xinb3</strain>
        <tissue evidence="1">Complete organism</tissue>
    </source>
</reference>
<dbReference type="AlphaFoldDB" id="A0A162SEH9"/>
<dbReference type="Proteomes" id="UP000076858">
    <property type="component" value="Unassembled WGS sequence"/>
</dbReference>
<dbReference type="EMBL" id="LRGB01000038">
    <property type="protein sequence ID" value="KZS21224.1"/>
    <property type="molecule type" value="Genomic_DNA"/>
</dbReference>
<evidence type="ECO:0000313" key="1">
    <source>
        <dbReference type="EMBL" id="KZS21224.1"/>
    </source>
</evidence>
<accession>A0A162SEH9</accession>
<evidence type="ECO:0000313" key="2">
    <source>
        <dbReference type="Proteomes" id="UP000076858"/>
    </source>
</evidence>
<name>A0A162SEH9_9CRUS</name>
<gene>
    <name evidence="1" type="ORF">APZ42_011891</name>
</gene>
<protein>
    <submittedName>
        <fullName evidence="1">Uncharacterized protein</fullName>
    </submittedName>
</protein>